<evidence type="ECO:0000313" key="1">
    <source>
        <dbReference type="EMBL" id="CDG40281.1"/>
    </source>
</evidence>
<name>A0A060QKX9_9PROT</name>
<reference evidence="1 2" key="1">
    <citation type="journal article" date="2014" name="Genome Biol. Evol.">
        <title>Acetic acid bacteria genomes reveal functional traits for adaptation to life in insect guts.</title>
        <authorList>
            <person name="Chouaia B."/>
            <person name="Gaiarsa S."/>
            <person name="Crotti E."/>
            <person name="Comandatore F."/>
            <person name="Degli Esposti M."/>
            <person name="Ricci I."/>
            <person name="Alma A."/>
            <person name="Favia G."/>
            <person name="Bandi C."/>
            <person name="Daffonchio D."/>
        </authorList>
    </citation>
    <scope>NUCLEOTIDE SEQUENCE [LARGE SCALE GENOMIC DNA]</scope>
    <source>
        <strain evidence="1 2">SF2.1</strain>
    </source>
</reference>
<sequence length="38" mass="3857">MPGIPATAVTRLLEESPIAHSAFQAASLNHDSAGLPVS</sequence>
<gene>
    <name evidence="1" type="ORF">ASAP_2236</name>
</gene>
<reference evidence="1 2" key="2">
    <citation type="journal article" date="2014" name="PLoS ONE">
        <title>Evolution of mitochondria reconstructed from the energy metabolism of living bacteria.</title>
        <authorList>
            <person name="Degli Esposti M."/>
            <person name="Chouaia B."/>
            <person name="Comandatore F."/>
            <person name="Crotti E."/>
            <person name="Sassera D."/>
            <person name="Lievens P.M."/>
            <person name="Daffonchio D."/>
            <person name="Bandi C."/>
        </authorList>
    </citation>
    <scope>NUCLEOTIDE SEQUENCE [LARGE SCALE GENOMIC DNA]</scope>
    <source>
        <strain evidence="1 2">SF2.1</strain>
    </source>
</reference>
<proteinExistence type="predicted"/>
<dbReference type="EMBL" id="CBLX010000015">
    <property type="protein sequence ID" value="CDG40281.1"/>
    <property type="molecule type" value="Genomic_DNA"/>
</dbReference>
<protein>
    <submittedName>
        <fullName evidence="1">Uncharacterized protein</fullName>
    </submittedName>
</protein>
<comment type="caution">
    <text evidence="1">The sequence shown here is derived from an EMBL/GenBank/DDBJ whole genome shotgun (WGS) entry which is preliminary data.</text>
</comment>
<dbReference type="AlphaFoldDB" id="A0A060QKX9"/>
<organism evidence="1 2">
    <name type="scientific">Asaia bogorensis</name>
    <dbReference type="NCBI Taxonomy" id="91915"/>
    <lineage>
        <taxon>Bacteria</taxon>
        <taxon>Pseudomonadati</taxon>
        <taxon>Pseudomonadota</taxon>
        <taxon>Alphaproteobacteria</taxon>
        <taxon>Acetobacterales</taxon>
        <taxon>Acetobacteraceae</taxon>
        <taxon>Asaia</taxon>
    </lineage>
</organism>
<dbReference type="Proteomes" id="UP000027583">
    <property type="component" value="Unassembled WGS sequence"/>
</dbReference>
<evidence type="ECO:0000313" key="2">
    <source>
        <dbReference type="Proteomes" id="UP000027583"/>
    </source>
</evidence>
<accession>A0A060QKX9</accession>